<dbReference type="GO" id="GO:0003723">
    <property type="term" value="F:RNA binding"/>
    <property type="evidence" value="ECO:0007669"/>
    <property type="project" value="UniProtKB-UniRule"/>
</dbReference>
<dbReference type="InterPro" id="IPR035979">
    <property type="entry name" value="RBD_domain_sf"/>
</dbReference>
<dbReference type="Pfam" id="PF00076">
    <property type="entry name" value="RRM_1"/>
    <property type="match status" value="1"/>
</dbReference>
<evidence type="ECO:0000313" key="3">
    <source>
        <dbReference type="EMBL" id="MCH84487.1"/>
    </source>
</evidence>
<comment type="caution">
    <text evidence="3">The sequence shown here is derived from an EMBL/GenBank/DDBJ whole genome shotgun (WGS) entry which is preliminary data.</text>
</comment>
<gene>
    <name evidence="3" type="ORF">A2U01_0005319</name>
</gene>
<dbReference type="PROSITE" id="PS50102">
    <property type="entry name" value="RRM"/>
    <property type="match status" value="1"/>
</dbReference>
<feature type="non-terminal residue" evidence="3">
    <location>
        <position position="1"/>
    </location>
</feature>
<dbReference type="Proteomes" id="UP000265520">
    <property type="component" value="Unassembled WGS sequence"/>
</dbReference>
<name>A0A392MAF6_9FABA</name>
<reference evidence="3 4" key="1">
    <citation type="journal article" date="2018" name="Front. Plant Sci.">
        <title>Red Clover (Trifolium pratense) and Zigzag Clover (T. medium) - A Picture of Genomic Similarities and Differences.</title>
        <authorList>
            <person name="Dluhosova J."/>
            <person name="Istvanek J."/>
            <person name="Nedelnik J."/>
            <person name="Repkova J."/>
        </authorList>
    </citation>
    <scope>NUCLEOTIDE SEQUENCE [LARGE SCALE GENOMIC DNA]</scope>
    <source>
        <strain evidence="4">cv. 10/8</strain>
        <tissue evidence="3">Leaf</tissue>
    </source>
</reference>
<dbReference type="InterPro" id="IPR012677">
    <property type="entry name" value="Nucleotide-bd_a/b_plait_sf"/>
</dbReference>
<evidence type="ECO:0000313" key="4">
    <source>
        <dbReference type="Proteomes" id="UP000265520"/>
    </source>
</evidence>
<keyword evidence="4" id="KW-1185">Reference proteome</keyword>
<evidence type="ECO:0000259" key="2">
    <source>
        <dbReference type="PROSITE" id="PS50102"/>
    </source>
</evidence>
<feature type="domain" description="RRM" evidence="2">
    <location>
        <begin position="1"/>
        <end position="36"/>
    </location>
</feature>
<proteinExistence type="predicted"/>
<protein>
    <submittedName>
        <fullName evidence="3">Nucleolysin TIAR-like</fullName>
    </submittedName>
</protein>
<accession>A0A392MAF6</accession>
<evidence type="ECO:0000256" key="1">
    <source>
        <dbReference type="PROSITE-ProRule" id="PRU00176"/>
    </source>
</evidence>
<sequence length="36" mass="4076">DARVIWDHIIGRSKGYGFVSFRDHQDAQSAINNMIG</sequence>
<organism evidence="3 4">
    <name type="scientific">Trifolium medium</name>
    <dbReference type="NCBI Taxonomy" id="97028"/>
    <lineage>
        <taxon>Eukaryota</taxon>
        <taxon>Viridiplantae</taxon>
        <taxon>Streptophyta</taxon>
        <taxon>Embryophyta</taxon>
        <taxon>Tracheophyta</taxon>
        <taxon>Spermatophyta</taxon>
        <taxon>Magnoliopsida</taxon>
        <taxon>eudicotyledons</taxon>
        <taxon>Gunneridae</taxon>
        <taxon>Pentapetalae</taxon>
        <taxon>rosids</taxon>
        <taxon>fabids</taxon>
        <taxon>Fabales</taxon>
        <taxon>Fabaceae</taxon>
        <taxon>Papilionoideae</taxon>
        <taxon>50 kb inversion clade</taxon>
        <taxon>NPAAA clade</taxon>
        <taxon>Hologalegina</taxon>
        <taxon>IRL clade</taxon>
        <taxon>Trifolieae</taxon>
        <taxon>Trifolium</taxon>
    </lineage>
</organism>
<dbReference type="Gene3D" id="3.30.70.330">
    <property type="match status" value="1"/>
</dbReference>
<dbReference type="AlphaFoldDB" id="A0A392MAF6"/>
<dbReference type="SUPFAM" id="SSF54928">
    <property type="entry name" value="RNA-binding domain, RBD"/>
    <property type="match status" value="1"/>
</dbReference>
<dbReference type="InterPro" id="IPR000504">
    <property type="entry name" value="RRM_dom"/>
</dbReference>
<dbReference type="EMBL" id="LXQA010006892">
    <property type="protein sequence ID" value="MCH84487.1"/>
    <property type="molecule type" value="Genomic_DNA"/>
</dbReference>
<keyword evidence="1" id="KW-0694">RNA-binding</keyword>